<protein>
    <submittedName>
        <fullName evidence="1">Uncharacterized protein</fullName>
    </submittedName>
</protein>
<gene>
    <name evidence="1" type="ORF">SAMN04488483_3868</name>
</gene>
<dbReference type="EMBL" id="FXUY01000001">
    <property type="protein sequence ID" value="SMQ27737.1"/>
    <property type="molecule type" value="Genomic_DNA"/>
</dbReference>
<proteinExistence type="predicted"/>
<comment type="caution">
    <text evidence="1">The sequence shown here is derived from an EMBL/GenBank/DDBJ whole genome shotgun (WGS) entry which is preliminary data.</text>
</comment>
<name>A0ACD2U9A7_9PSED</name>
<evidence type="ECO:0000313" key="1">
    <source>
        <dbReference type="EMBL" id="SMQ27737.1"/>
    </source>
</evidence>
<accession>A0ACD2U9A7</accession>
<sequence length="96" mass="11157">MTGVSSRHLALPRKSAQYRGIANPLEDNVASKIDRIAQLLNCPEKGEEIRRAITEARKEFLLNQPEEDVVDEDEVFEEIEEEEDDDDYDEFDWTTE</sequence>
<organism evidence="1 2">
    <name type="scientific">Pseudomonas helmanticensis</name>
    <dbReference type="NCBI Taxonomy" id="1471381"/>
    <lineage>
        <taxon>Bacteria</taxon>
        <taxon>Pseudomonadati</taxon>
        <taxon>Pseudomonadota</taxon>
        <taxon>Gammaproteobacteria</taxon>
        <taxon>Pseudomonadales</taxon>
        <taxon>Pseudomonadaceae</taxon>
        <taxon>Pseudomonas</taxon>
    </lineage>
</organism>
<evidence type="ECO:0000313" key="2">
    <source>
        <dbReference type="Proteomes" id="UP001158048"/>
    </source>
</evidence>
<reference evidence="1" key="1">
    <citation type="submission" date="2017-05" db="EMBL/GenBank/DDBJ databases">
        <authorList>
            <person name="Varghese N."/>
            <person name="Submissions S."/>
        </authorList>
    </citation>
    <scope>NUCLEOTIDE SEQUENCE</scope>
    <source>
        <strain evidence="1">LMG 28168</strain>
    </source>
</reference>
<dbReference type="Proteomes" id="UP001158048">
    <property type="component" value="Unassembled WGS sequence"/>
</dbReference>
<keyword evidence="2" id="KW-1185">Reference proteome</keyword>